<organism evidence="2 3">
    <name type="scientific">Pseudoalteromonas caenipelagi</name>
    <dbReference type="NCBI Taxonomy" id="2726988"/>
    <lineage>
        <taxon>Bacteria</taxon>
        <taxon>Pseudomonadati</taxon>
        <taxon>Pseudomonadota</taxon>
        <taxon>Gammaproteobacteria</taxon>
        <taxon>Alteromonadales</taxon>
        <taxon>Pseudoalteromonadaceae</taxon>
        <taxon>Pseudoalteromonas</taxon>
    </lineage>
</organism>
<dbReference type="EMBL" id="JABBPG010000003">
    <property type="protein sequence ID" value="NOU51025.1"/>
    <property type="molecule type" value="Genomic_DNA"/>
</dbReference>
<dbReference type="AlphaFoldDB" id="A0A849VD74"/>
<sequence>MSTSFEQADCILVFGAKDHIGAEVVKYIHQKQPHVKIKVATHDANNLALLEAMFPFAHAVHADLLDYESLSAALDGVEGVFQVSPDVFNEDLLVKNMKNASKHAGTVKHIIRILGTPPGVSMDLIPEKLKKYRHYPAMQHLLATQLYRDAELPVTFINVAGYYMDDFSRMFSPSIIERKAIEIAFDKRLAWVDPIDVAQVSAELLINPRNEYVGKVIDVTGPDLMTFAEVAKLFSRVWKEEITYNGDEAVFLNSITPVFSKLWGEEAPAYFMEYFKWETEHASLFKITDHVENILGRSPIAFEEWAVKNADFFTQAWQAKKSAPLVQS</sequence>
<dbReference type="RefSeq" id="WP_171626082.1">
    <property type="nucleotide sequence ID" value="NZ_JABBPG010000003.1"/>
</dbReference>
<protein>
    <submittedName>
        <fullName evidence="2">NmrA family NAD(P)-binding protein</fullName>
    </submittedName>
</protein>
<evidence type="ECO:0000259" key="1">
    <source>
        <dbReference type="Pfam" id="PF05368"/>
    </source>
</evidence>
<feature type="domain" description="NmrA-like" evidence="1">
    <location>
        <begin position="9"/>
        <end position="255"/>
    </location>
</feature>
<dbReference type="SUPFAM" id="SSF51735">
    <property type="entry name" value="NAD(P)-binding Rossmann-fold domains"/>
    <property type="match status" value="1"/>
</dbReference>
<dbReference type="Gene3D" id="3.40.50.720">
    <property type="entry name" value="NAD(P)-binding Rossmann-like Domain"/>
    <property type="match status" value="1"/>
</dbReference>
<dbReference type="PANTHER" id="PTHR43162">
    <property type="match status" value="1"/>
</dbReference>
<reference evidence="2 3" key="1">
    <citation type="submission" date="2020-04" db="EMBL/GenBank/DDBJ databases">
        <title>Pseudoalteromonas caenipelagi sp. nov., isolated from a tidal flat.</title>
        <authorList>
            <person name="Park S."/>
            <person name="Yoon J.-H."/>
        </authorList>
    </citation>
    <scope>NUCLEOTIDE SEQUENCE [LARGE SCALE GENOMIC DNA]</scope>
    <source>
        <strain evidence="2 3">JBTF-M23</strain>
    </source>
</reference>
<dbReference type="PANTHER" id="PTHR43162:SF1">
    <property type="entry name" value="PRESTALK A DIFFERENTIATION PROTEIN A"/>
    <property type="match status" value="1"/>
</dbReference>
<dbReference type="InterPro" id="IPR051604">
    <property type="entry name" value="Ergot_Alk_Oxidoreductase"/>
</dbReference>
<comment type="caution">
    <text evidence="2">The sequence shown here is derived from an EMBL/GenBank/DDBJ whole genome shotgun (WGS) entry which is preliminary data.</text>
</comment>
<evidence type="ECO:0000313" key="2">
    <source>
        <dbReference type="EMBL" id="NOU51025.1"/>
    </source>
</evidence>
<dbReference type="InterPro" id="IPR008030">
    <property type="entry name" value="NmrA-like"/>
</dbReference>
<keyword evidence="3" id="KW-1185">Reference proteome</keyword>
<dbReference type="Pfam" id="PF05368">
    <property type="entry name" value="NmrA"/>
    <property type="match status" value="1"/>
</dbReference>
<dbReference type="InterPro" id="IPR036291">
    <property type="entry name" value="NAD(P)-bd_dom_sf"/>
</dbReference>
<evidence type="ECO:0000313" key="3">
    <source>
        <dbReference type="Proteomes" id="UP000586305"/>
    </source>
</evidence>
<name>A0A849VD74_9GAMM</name>
<proteinExistence type="predicted"/>
<accession>A0A849VD74</accession>
<dbReference type="Gene3D" id="3.90.25.10">
    <property type="entry name" value="UDP-galactose 4-epimerase, domain 1"/>
    <property type="match status" value="1"/>
</dbReference>
<dbReference type="Proteomes" id="UP000586305">
    <property type="component" value="Unassembled WGS sequence"/>
</dbReference>
<gene>
    <name evidence="2" type="ORF">HG263_10820</name>
</gene>